<dbReference type="InterPro" id="IPR019587">
    <property type="entry name" value="Polyketide_cyclase/dehydratase"/>
</dbReference>
<gene>
    <name evidence="1" type="ORF">DRB17_06745</name>
</gene>
<evidence type="ECO:0000313" key="1">
    <source>
        <dbReference type="EMBL" id="RDD62849.1"/>
    </source>
</evidence>
<keyword evidence="2" id="KW-1185">Reference proteome</keyword>
<sequence>MTLVSEAAKLYVPARRVWETIGDFVEVARWHPSVHESEEDWDGAQRLRKLDILAGEPLVERLENHDDDAMRYSYTIVSGPLPVRDYESTLSVHRDDATSCTVEWNGRFAPDGAPEAEAVELVRGIYRKGLEHLRFTLGG</sequence>
<dbReference type="Proteomes" id="UP000253941">
    <property type="component" value="Unassembled WGS sequence"/>
</dbReference>
<dbReference type="RefSeq" id="WP_114581424.1">
    <property type="nucleotide sequence ID" value="NZ_QPMH01000004.1"/>
</dbReference>
<dbReference type="SUPFAM" id="SSF55961">
    <property type="entry name" value="Bet v1-like"/>
    <property type="match status" value="1"/>
</dbReference>
<dbReference type="Pfam" id="PF10604">
    <property type="entry name" value="Polyketide_cyc2"/>
    <property type="match status" value="1"/>
</dbReference>
<proteinExistence type="predicted"/>
<accession>A0A369TC09</accession>
<dbReference type="PANTHER" id="PTHR39332">
    <property type="entry name" value="BLL4707 PROTEIN"/>
    <property type="match status" value="1"/>
</dbReference>
<dbReference type="PANTHER" id="PTHR39332:SF7">
    <property type="entry name" value="SRPBCC FAMILY PROTEIN"/>
    <property type="match status" value="1"/>
</dbReference>
<dbReference type="AlphaFoldDB" id="A0A369TC09"/>
<organism evidence="1 2">
    <name type="scientific">Ferruginivarius sediminum</name>
    <dbReference type="NCBI Taxonomy" id="2661937"/>
    <lineage>
        <taxon>Bacteria</taxon>
        <taxon>Pseudomonadati</taxon>
        <taxon>Pseudomonadota</taxon>
        <taxon>Alphaproteobacteria</taxon>
        <taxon>Rhodospirillales</taxon>
        <taxon>Rhodospirillaceae</taxon>
        <taxon>Ferruginivarius</taxon>
    </lineage>
</organism>
<protein>
    <submittedName>
        <fullName evidence="1">SRPBCC family protein</fullName>
    </submittedName>
</protein>
<name>A0A369TC09_9PROT</name>
<dbReference type="CDD" id="cd07821">
    <property type="entry name" value="PYR_PYL_RCAR_like"/>
    <property type="match status" value="1"/>
</dbReference>
<comment type="caution">
    <text evidence="1">The sequence shown here is derived from an EMBL/GenBank/DDBJ whole genome shotgun (WGS) entry which is preliminary data.</text>
</comment>
<dbReference type="Gene3D" id="3.30.530.20">
    <property type="match status" value="1"/>
</dbReference>
<dbReference type="InterPro" id="IPR023393">
    <property type="entry name" value="START-like_dom_sf"/>
</dbReference>
<evidence type="ECO:0000313" key="2">
    <source>
        <dbReference type="Proteomes" id="UP000253941"/>
    </source>
</evidence>
<dbReference type="EMBL" id="QPMH01000004">
    <property type="protein sequence ID" value="RDD62849.1"/>
    <property type="molecule type" value="Genomic_DNA"/>
</dbReference>
<reference evidence="1 2" key="1">
    <citation type="submission" date="2018-07" db="EMBL/GenBank/DDBJ databases">
        <title>Venubactetium sediminum gen. nov., sp. nov., isolated from a marine solar saltern.</title>
        <authorList>
            <person name="Wang S."/>
        </authorList>
    </citation>
    <scope>NUCLEOTIDE SEQUENCE [LARGE SCALE GENOMIC DNA]</scope>
    <source>
        <strain evidence="1 2">WD2A32</strain>
    </source>
</reference>